<dbReference type="PANTHER" id="PTHR23112:SF0">
    <property type="entry name" value="TRANSMEMBRANE PROTEIN 116"/>
    <property type="match status" value="1"/>
</dbReference>
<organism evidence="10 11">
    <name type="scientific">Stentor coeruleus</name>
    <dbReference type="NCBI Taxonomy" id="5963"/>
    <lineage>
        <taxon>Eukaryota</taxon>
        <taxon>Sar</taxon>
        <taxon>Alveolata</taxon>
        <taxon>Ciliophora</taxon>
        <taxon>Postciliodesmatophora</taxon>
        <taxon>Heterotrichea</taxon>
        <taxon>Heterotrichida</taxon>
        <taxon>Stentoridae</taxon>
        <taxon>Stentor</taxon>
    </lineage>
</organism>
<feature type="transmembrane region" description="Helical" evidence="8">
    <location>
        <begin position="6"/>
        <end position="30"/>
    </location>
</feature>
<feature type="domain" description="G-protein coupled receptors family 2 profile 2" evidence="9">
    <location>
        <begin position="7"/>
        <end position="252"/>
    </location>
</feature>
<dbReference type="SUPFAM" id="SSF81321">
    <property type="entry name" value="Family A G protein-coupled receptor-like"/>
    <property type="match status" value="1"/>
</dbReference>
<keyword evidence="4" id="KW-0297">G-protein coupled receptor</keyword>
<dbReference type="PROSITE" id="PS50261">
    <property type="entry name" value="G_PROTEIN_RECEP_F2_4"/>
    <property type="match status" value="1"/>
</dbReference>
<keyword evidence="2 8" id="KW-0812">Transmembrane</keyword>
<dbReference type="PRINTS" id="PR02001">
    <property type="entry name" value="GCR1CAMPR"/>
</dbReference>
<dbReference type="InterPro" id="IPR017981">
    <property type="entry name" value="GPCR_2-like_7TM"/>
</dbReference>
<feature type="transmembrane region" description="Helical" evidence="8">
    <location>
        <begin position="150"/>
        <end position="172"/>
    </location>
</feature>
<dbReference type="PRINTS" id="PR02000">
    <property type="entry name" value="GCR1PLANT"/>
</dbReference>
<feature type="transmembrane region" description="Helical" evidence="8">
    <location>
        <begin position="42"/>
        <end position="62"/>
    </location>
</feature>
<dbReference type="Proteomes" id="UP000187209">
    <property type="component" value="Unassembled WGS sequence"/>
</dbReference>
<dbReference type="Gene3D" id="1.20.1070.10">
    <property type="entry name" value="Rhodopsin 7-helix transmembrane proteins"/>
    <property type="match status" value="1"/>
</dbReference>
<name>A0A1R2BIJ5_9CILI</name>
<keyword evidence="7" id="KW-0807">Transducer</keyword>
<gene>
    <name evidence="10" type="ORF">SteCoe_24082</name>
</gene>
<dbReference type="GO" id="GO:0005886">
    <property type="term" value="C:plasma membrane"/>
    <property type="evidence" value="ECO:0007669"/>
    <property type="project" value="TreeGrafter"/>
</dbReference>
<feature type="transmembrane region" description="Helical" evidence="8">
    <location>
        <begin position="201"/>
        <end position="222"/>
    </location>
</feature>
<feature type="transmembrane region" description="Helical" evidence="8">
    <location>
        <begin position="228"/>
        <end position="250"/>
    </location>
</feature>
<evidence type="ECO:0000256" key="3">
    <source>
        <dbReference type="ARBA" id="ARBA00022989"/>
    </source>
</evidence>
<evidence type="ECO:0000259" key="9">
    <source>
        <dbReference type="PROSITE" id="PS50261"/>
    </source>
</evidence>
<feature type="transmembrane region" description="Helical" evidence="8">
    <location>
        <begin position="74"/>
        <end position="98"/>
    </location>
</feature>
<evidence type="ECO:0000313" key="10">
    <source>
        <dbReference type="EMBL" id="OMJ76544.1"/>
    </source>
</evidence>
<dbReference type="EMBL" id="MPUH01000626">
    <property type="protein sequence ID" value="OMJ76544.1"/>
    <property type="molecule type" value="Genomic_DNA"/>
</dbReference>
<evidence type="ECO:0000256" key="7">
    <source>
        <dbReference type="ARBA" id="ARBA00023224"/>
    </source>
</evidence>
<comment type="caution">
    <text evidence="10">The sequence shown here is derived from an EMBL/GenBank/DDBJ whole genome shotgun (WGS) entry which is preliminary data.</text>
</comment>
<sequence length="275" mass="32026">MDNFYAIYIGIALAASFSIMGSLFILIIYFKYPNLQCFAFRLVSYLTFFNFFESLSQIIPSYKISSNLCLVQSIFNQFFGLCNILWTGFICLILYFQVSKNSLNPKRYEKIFLFLTVLISFASIAILLTFSNFGYVGGNCWIEEVELGNYFRFIFFLIPAWAVIFFISIMYIKIIHTVRRESFLITEMDKAQDMVINKLKVYPIVMIIGFTPLTVYRILEIFIYPPLWLYAIGVAVYTFIGFMNAVVYGMNESVKDEIFKKYSEEDVSISLEDRG</sequence>
<evidence type="ECO:0000256" key="4">
    <source>
        <dbReference type="ARBA" id="ARBA00023040"/>
    </source>
</evidence>
<evidence type="ECO:0000313" key="11">
    <source>
        <dbReference type="Proteomes" id="UP000187209"/>
    </source>
</evidence>
<accession>A0A1R2BIJ5</accession>
<evidence type="ECO:0000256" key="6">
    <source>
        <dbReference type="ARBA" id="ARBA00023170"/>
    </source>
</evidence>
<protein>
    <recommendedName>
        <fullName evidence="9">G-protein coupled receptors family 2 profile 2 domain-containing protein</fullName>
    </recommendedName>
</protein>
<proteinExistence type="predicted"/>
<keyword evidence="5 8" id="KW-0472">Membrane</keyword>
<dbReference type="InterPro" id="IPR022340">
    <property type="entry name" value="GPCR_GCR1_put"/>
</dbReference>
<dbReference type="InterPro" id="IPR022343">
    <property type="entry name" value="GCR1-cAMP_receptor"/>
</dbReference>
<evidence type="ECO:0000256" key="1">
    <source>
        <dbReference type="ARBA" id="ARBA00004141"/>
    </source>
</evidence>
<keyword evidence="6" id="KW-0675">Receptor</keyword>
<feature type="transmembrane region" description="Helical" evidence="8">
    <location>
        <begin position="110"/>
        <end position="130"/>
    </location>
</feature>
<keyword evidence="11" id="KW-1185">Reference proteome</keyword>
<keyword evidence="3 8" id="KW-1133">Transmembrane helix</keyword>
<dbReference type="OrthoDB" id="100006at2759"/>
<dbReference type="GO" id="GO:0004930">
    <property type="term" value="F:G protein-coupled receptor activity"/>
    <property type="evidence" value="ECO:0007669"/>
    <property type="project" value="UniProtKB-KW"/>
</dbReference>
<dbReference type="AlphaFoldDB" id="A0A1R2BIJ5"/>
<dbReference type="GO" id="GO:0007189">
    <property type="term" value="P:adenylate cyclase-activating G protein-coupled receptor signaling pathway"/>
    <property type="evidence" value="ECO:0007669"/>
    <property type="project" value="TreeGrafter"/>
</dbReference>
<comment type="subcellular location">
    <subcellularLocation>
        <location evidence="1">Membrane</location>
        <topology evidence="1">Multi-pass membrane protein</topology>
    </subcellularLocation>
</comment>
<dbReference type="PANTHER" id="PTHR23112">
    <property type="entry name" value="G PROTEIN-COUPLED RECEPTOR 157-RELATED"/>
    <property type="match status" value="1"/>
</dbReference>
<dbReference type="Pfam" id="PF05462">
    <property type="entry name" value="Dicty_CAR"/>
    <property type="match status" value="1"/>
</dbReference>
<evidence type="ECO:0000256" key="8">
    <source>
        <dbReference type="SAM" id="Phobius"/>
    </source>
</evidence>
<evidence type="ECO:0000256" key="5">
    <source>
        <dbReference type="ARBA" id="ARBA00023136"/>
    </source>
</evidence>
<reference evidence="10 11" key="1">
    <citation type="submission" date="2016-11" db="EMBL/GenBank/DDBJ databases">
        <title>The macronuclear genome of Stentor coeruleus: a giant cell with tiny introns.</title>
        <authorList>
            <person name="Slabodnick M."/>
            <person name="Ruby J.G."/>
            <person name="Reiff S.B."/>
            <person name="Swart E.C."/>
            <person name="Gosai S."/>
            <person name="Prabakaran S."/>
            <person name="Witkowska E."/>
            <person name="Larue G.E."/>
            <person name="Fisher S."/>
            <person name="Freeman R.M."/>
            <person name="Gunawardena J."/>
            <person name="Chu W."/>
            <person name="Stover N.A."/>
            <person name="Gregory B.D."/>
            <person name="Nowacki M."/>
            <person name="Derisi J."/>
            <person name="Roy S.W."/>
            <person name="Marshall W.F."/>
            <person name="Sood P."/>
        </authorList>
    </citation>
    <scope>NUCLEOTIDE SEQUENCE [LARGE SCALE GENOMIC DNA]</scope>
    <source>
        <strain evidence="10">WM001</strain>
    </source>
</reference>
<dbReference type="GO" id="GO:0007166">
    <property type="term" value="P:cell surface receptor signaling pathway"/>
    <property type="evidence" value="ECO:0007669"/>
    <property type="project" value="InterPro"/>
</dbReference>
<evidence type="ECO:0000256" key="2">
    <source>
        <dbReference type="ARBA" id="ARBA00022692"/>
    </source>
</evidence>